<dbReference type="InterPro" id="IPR009057">
    <property type="entry name" value="Homeodomain-like_sf"/>
</dbReference>
<protein>
    <submittedName>
        <fullName evidence="4">TetR/AcrR family transcriptional regulator</fullName>
    </submittedName>
</protein>
<dbReference type="AlphaFoldDB" id="A0A437UR73"/>
<dbReference type="PANTHER" id="PTHR43479:SF11">
    <property type="entry name" value="ACREF_ENVCD OPERON REPRESSOR-RELATED"/>
    <property type="match status" value="1"/>
</dbReference>
<evidence type="ECO:0000313" key="5">
    <source>
        <dbReference type="Proteomes" id="UP000288388"/>
    </source>
</evidence>
<dbReference type="InterPro" id="IPR001647">
    <property type="entry name" value="HTH_TetR"/>
</dbReference>
<dbReference type="Pfam" id="PF14278">
    <property type="entry name" value="TetR_C_8"/>
    <property type="match status" value="1"/>
</dbReference>
<dbReference type="GO" id="GO:0003677">
    <property type="term" value="F:DNA binding"/>
    <property type="evidence" value="ECO:0007669"/>
    <property type="project" value="UniProtKB-UniRule"/>
</dbReference>
<feature type="DNA-binding region" description="H-T-H motif" evidence="2">
    <location>
        <begin position="44"/>
        <end position="63"/>
    </location>
</feature>
<dbReference type="EMBL" id="RYZS01000001">
    <property type="protein sequence ID" value="RVU96134.1"/>
    <property type="molecule type" value="Genomic_DNA"/>
</dbReference>
<dbReference type="PROSITE" id="PS50977">
    <property type="entry name" value="HTH_TETR_2"/>
    <property type="match status" value="1"/>
</dbReference>
<proteinExistence type="predicted"/>
<dbReference type="SUPFAM" id="SSF46689">
    <property type="entry name" value="Homeodomain-like"/>
    <property type="match status" value="1"/>
</dbReference>
<organism evidence="4 5">
    <name type="scientific">Enterococcus avium</name>
    <name type="common">Streptococcus avium</name>
    <dbReference type="NCBI Taxonomy" id="33945"/>
    <lineage>
        <taxon>Bacteria</taxon>
        <taxon>Bacillati</taxon>
        <taxon>Bacillota</taxon>
        <taxon>Bacilli</taxon>
        <taxon>Lactobacillales</taxon>
        <taxon>Enterococcaceae</taxon>
        <taxon>Enterococcus</taxon>
    </lineage>
</organism>
<dbReference type="InterPro" id="IPR039532">
    <property type="entry name" value="TetR_C_Firmicutes"/>
</dbReference>
<gene>
    <name evidence="4" type="ORF">EK398_15490</name>
</gene>
<dbReference type="Gene3D" id="1.10.357.10">
    <property type="entry name" value="Tetracycline Repressor, domain 2"/>
    <property type="match status" value="1"/>
</dbReference>
<dbReference type="PANTHER" id="PTHR43479">
    <property type="entry name" value="ACREF/ENVCD OPERON REPRESSOR-RELATED"/>
    <property type="match status" value="1"/>
</dbReference>
<evidence type="ECO:0000313" key="4">
    <source>
        <dbReference type="EMBL" id="RVU96134.1"/>
    </source>
</evidence>
<keyword evidence="1 2" id="KW-0238">DNA-binding</keyword>
<accession>A0A437UR73</accession>
<dbReference type="InterPro" id="IPR050624">
    <property type="entry name" value="HTH-type_Tx_Regulator"/>
</dbReference>
<sequence>MKRYRLGDIVMANKLNSYRNAITKESIFIALMLLMKTKEFHKISITEVTTKAGVSRMAFYRNYEVLEDVITDYLDTFFAKYEKKVSDIGLNNTYDIVLMFFSSFKTEKTLMMNLIDSNLSYLLLDKSNSFLEEICKEFVCDKFYSPEKEKYTIKFLCGGFFNMLVEWVLSDFKEDEEYMAELFCEYCK</sequence>
<evidence type="ECO:0000256" key="1">
    <source>
        <dbReference type="ARBA" id="ARBA00023125"/>
    </source>
</evidence>
<feature type="domain" description="HTH tetR-type" evidence="3">
    <location>
        <begin position="21"/>
        <end position="81"/>
    </location>
</feature>
<comment type="caution">
    <text evidence="4">The sequence shown here is derived from an EMBL/GenBank/DDBJ whole genome shotgun (WGS) entry which is preliminary data.</text>
</comment>
<reference evidence="4 5" key="1">
    <citation type="submission" date="2018-12" db="EMBL/GenBank/DDBJ databases">
        <title>A novel vanA-carrying plasmid in a clinical isolate of Enterococcus avium.</title>
        <authorList>
            <person name="Bernasconi O.J."/>
            <person name="Luzzaro F."/>
            <person name="Endimiani A."/>
        </authorList>
    </citation>
    <scope>NUCLEOTIDE SEQUENCE [LARGE SCALE GENOMIC DNA]</scope>
    <source>
        <strain evidence="4 5">LC0559/18</strain>
    </source>
</reference>
<dbReference type="Proteomes" id="UP000288388">
    <property type="component" value="Unassembled WGS sequence"/>
</dbReference>
<evidence type="ECO:0000256" key="2">
    <source>
        <dbReference type="PROSITE-ProRule" id="PRU00335"/>
    </source>
</evidence>
<evidence type="ECO:0000259" key="3">
    <source>
        <dbReference type="PROSITE" id="PS50977"/>
    </source>
</evidence>
<name>A0A437UR73_ENTAV</name>